<proteinExistence type="predicted"/>
<dbReference type="InterPro" id="IPR001034">
    <property type="entry name" value="DeoR_HTH"/>
</dbReference>
<sequence length="251" mass="28042">MYQQERLIGILDYLHEHQSMSLGDICSQFAVSRDTARRDIVKLCSQGTAIRTHGGLARPELEQTFLAYQERLLHFSVEKMRIGAAALPYLKEFGHYFFNASTTVSCMARQITQSMTVTTHSLDTAQILSDRGDIDLHLIGGCFNPKNRYFSDPRTLEKIESIHFDSAFLGTAAIAEDGFYYHDADDAEIALAASRRSSQTVILAEEAKFDRISRYKGPSWENVSLVITDQVPGTTAQQWALDAGIPIITAL</sequence>
<dbReference type="InterPro" id="IPR014036">
    <property type="entry name" value="DeoR-like_C"/>
</dbReference>
<dbReference type="SMART" id="SM01134">
    <property type="entry name" value="DeoRC"/>
    <property type="match status" value="1"/>
</dbReference>
<evidence type="ECO:0000256" key="2">
    <source>
        <dbReference type="ARBA" id="ARBA00023125"/>
    </source>
</evidence>
<accession>A0ABS2Q9B4</accession>
<dbReference type="SUPFAM" id="SSF100950">
    <property type="entry name" value="NagB/RpiA/CoA transferase-like"/>
    <property type="match status" value="1"/>
</dbReference>
<keyword evidence="6" id="KW-1185">Reference proteome</keyword>
<dbReference type="Pfam" id="PF08220">
    <property type="entry name" value="HTH_DeoR"/>
    <property type="match status" value="1"/>
</dbReference>
<organism evidence="5 6">
    <name type="scientific">Sporolactobacillus spathodeae</name>
    <dbReference type="NCBI Taxonomy" id="1465502"/>
    <lineage>
        <taxon>Bacteria</taxon>
        <taxon>Bacillati</taxon>
        <taxon>Bacillota</taxon>
        <taxon>Bacilli</taxon>
        <taxon>Bacillales</taxon>
        <taxon>Sporolactobacillaceae</taxon>
        <taxon>Sporolactobacillus</taxon>
    </lineage>
</organism>
<dbReference type="InterPro" id="IPR036388">
    <property type="entry name" value="WH-like_DNA-bd_sf"/>
</dbReference>
<evidence type="ECO:0000313" key="6">
    <source>
        <dbReference type="Proteomes" id="UP000823201"/>
    </source>
</evidence>
<dbReference type="PANTHER" id="PTHR30363:SF51">
    <property type="entry name" value="HTH-TYPE TRANSCRIPTIONAL REPRESSOR GLCR"/>
    <property type="match status" value="1"/>
</dbReference>
<protein>
    <submittedName>
        <fullName evidence="5">DeoR/GlpR family transcriptional regulator of sugar metabolism</fullName>
    </submittedName>
</protein>
<evidence type="ECO:0000259" key="4">
    <source>
        <dbReference type="PROSITE" id="PS51000"/>
    </source>
</evidence>
<keyword evidence="1" id="KW-0805">Transcription regulation</keyword>
<dbReference type="SMART" id="SM00420">
    <property type="entry name" value="HTH_DEOR"/>
    <property type="match status" value="1"/>
</dbReference>
<gene>
    <name evidence="5" type="ORF">JOC27_001822</name>
</gene>
<keyword evidence="2" id="KW-0238">DNA-binding</keyword>
<dbReference type="PRINTS" id="PR00037">
    <property type="entry name" value="HTHLACR"/>
</dbReference>
<dbReference type="Pfam" id="PF00455">
    <property type="entry name" value="DeoRC"/>
    <property type="match status" value="1"/>
</dbReference>
<dbReference type="Proteomes" id="UP000823201">
    <property type="component" value="Unassembled WGS sequence"/>
</dbReference>
<dbReference type="SUPFAM" id="SSF46785">
    <property type="entry name" value="Winged helix' DNA-binding domain"/>
    <property type="match status" value="1"/>
</dbReference>
<dbReference type="EMBL" id="JAFBEV010000015">
    <property type="protein sequence ID" value="MBM7658369.1"/>
    <property type="molecule type" value="Genomic_DNA"/>
</dbReference>
<evidence type="ECO:0000313" key="5">
    <source>
        <dbReference type="EMBL" id="MBM7658369.1"/>
    </source>
</evidence>
<reference evidence="5 6" key="1">
    <citation type="submission" date="2021-01" db="EMBL/GenBank/DDBJ databases">
        <title>Genomic Encyclopedia of Type Strains, Phase IV (KMG-IV): sequencing the most valuable type-strain genomes for metagenomic binning, comparative biology and taxonomic classification.</title>
        <authorList>
            <person name="Goeker M."/>
        </authorList>
    </citation>
    <scope>NUCLEOTIDE SEQUENCE [LARGE SCALE GENOMIC DNA]</scope>
    <source>
        <strain evidence="5 6">DSM 100968</strain>
    </source>
</reference>
<dbReference type="Gene3D" id="1.10.10.10">
    <property type="entry name" value="Winged helix-like DNA-binding domain superfamily/Winged helix DNA-binding domain"/>
    <property type="match status" value="1"/>
</dbReference>
<evidence type="ECO:0000256" key="1">
    <source>
        <dbReference type="ARBA" id="ARBA00023015"/>
    </source>
</evidence>
<dbReference type="InterPro" id="IPR050313">
    <property type="entry name" value="Carb_Metab_HTH_regulators"/>
</dbReference>
<dbReference type="InterPro" id="IPR018356">
    <property type="entry name" value="Tscrpt_reg_HTH_DeoR_CS"/>
</dbReference>
<name>A0ABS2Q9B4_9BACL</name>
<evidence type="ECO:0000256" key="3">
    <source>
        <dbReference type="ARBA" id="ARBA00023163"/>
    </source>
</evidence>
<feature type="domain" description="HTH deoR-type" evidence="4">
    <location>
        <begin position="3"/>
        <end position="58"/>
    </location>
</feature>
<dbReference type="PANTHER" id="PTHR30363">
    <property type="entry name" value="HTH-TYPE TRANSCRIPTIONAL REGULATOR SRLR-RELATED"/>
    <property type="match status" value="1"/>
</dbReference>
<comment type="caution">
    <text evidence="5">The sequence shown here is derived from an EMBL/GenBank/DDBJ whole genome shotgun (WGS) entry which is preliminary data.</text>
</comment>
<dbReference type="InterPro" id="IPR036390">
    <property type="entry name" value="WH_DNA-bd_sf"/>
</dbReference>
<dbReference type="RefSeq" id="WP_205006931.1">
    <property type="nucleotide sequence ID" value="NZ_CBCRXA010000008.1"/>
</dbReference>
<dbReference type="InterPro" id="IPR037171">
    <property type="entry name" value="NagB/RpiA_transferase-like"/>
</dbReference>
<keyword evidence="3" id="KW-0804">Transcription</keyword>
<dbReference type="PROSITE" id="PS00894">
    <property type="entry name" value="HTH_DEOR_1"/>
    <property type="match status" value="1"/>
</dbReference>
<dbReference type="PROSITE" id="PS51000">
    <property type="entry name" value="HTH_DEOR_2"/>
    <property type="match status" value="1"/>
</dbReference>